<sequence>MIWNSVAGKSDTTSPAASRNAHRTGFPIQKYCDRDVSQNTEDNPFSGSIRSVGRALHTPSSSSAGWTWEPGQNALNAHKPPTAGTIPPVALANIANIEVAEFNPYLTRVGTLLEELRRRREEAADILHRRSGETEEFGASSHNGYLRPEQQSSTSREYSTSSVFTLSQVGTSASARRPSSGGGSRAAQRSSRLSTIPPVYFEDNFHLENPRTFDVVSERSEVVRPLRSKLDTTAAADGNAGPPRKALATNAVLQEKISWYMDTIELGLAAFISEASITFFTALSSLLELHAETIDSVERMKGLRKELQTLDETFASAGLDIIRKRQRRQNIQQLHDAVLQLEHIIEGTATCESFVGNGEVEKALESIEALERLIAGKPDPSNSSIRIHGRDLQLRDLRDLTALQGFSDSVTTLRFRTGRVYETRFLDLLLGDLRCHSDGFSAHEVLTRWSTAAARSRGGHVPDSSLFPSNMNSTSDLRSTLLAILTGLHRAKHLTAAAAAYREASLKAIRSLVRQPLPSSNDDDDDSAMSSSTTGSRQLSRQQKSSILARNLRGLQPQDAEEILVKIYISVIEMLRRLKTQVKLLLDVATSLRDDYGPSGPGSLQMEPPLASPTATRSFITAIELQEIHKVIDQPNLLGEAVDLAQDNVVKLLLVRSEQNAHLSATRFLRYFALNLDFAHECELISGRSGAILKTVVNGQIKDFIQQHANAAKQWLTRVMESDKWDAKDFAEKDTSELNRILSCSASGPAEGPDGLQIWIPHSVDDPGSIGHDETQPSGDGKARVRNASIDEEIFVLPYSAIVCMYGLSDFLRLMTGIPSMTSDIGASLVSYLRLFSSSCEQLILGAGARQSAGLRNITSKHLVLASQALAFVATIISRVCEFVRYSAGGGAADPSVEELDLVKHLYREQQHKIYNKLVDIMSGLVNSHVKTMRNIDWDNSQANVHSYMGTLTKDTTSLSRILTKNLPEATVHMVMRLVFINYKDRLGQVFEELHPKSELGRASMLHDIEYFESKLGSIDGYGDTGEYLTSIINSKQRSFGAVKEQTVNYGILKRVAADTARRWTTRFPLDRQRLDGASFSRSAMQLLCIARALVRRCVHGGRKVLVYEATGSVDRWCDETVQHVEELFPGVKDAGRRASGSIADAEKNVTMKNVEISSRTHNKYKQK</sequence>
<dbReference type="GO" id="GO:0015031">
    <property type="term" value="P:protein transport"/>
    <property type="evidence" value="ECO:0007669"/>
    <property type="project" value="UniProtKB-KW"/>
</dbReference>
<dbReference type="RefSeq" id="XP_006674110.1">
    <property type="nucleotide sequence ID" value="XM_006674047.1"/>
</dbReference>
<evidence type="ECO:0000256" key="6">
    <source>
        <dbReference type="ARBA" id="ARBA00023054"/>
    </source>
</evidence>
<keyword evidence="4" id="KW-0653">Protein transport</keyword>
<keyword evidence="10" id="KW-1185">Reference proteome</keyword>
<dbReference type="AlphaFoldDB" id="G3JSL9"/>
<protein>
    <submittedName>
        <fullName evidence="9">GARP complex component (Vps54), putative</fullName>
    </submittedName>
</protein>
<keyword evidence="6" id="KW-0175">Coiled coil</keyword>
<gene>
    <name evidence="9" type="ORF">CCM_08911</name>
</gene>
<evidence type="ECO:0000313" key="9">
    <source>
        <dbReference type="EMBL" id="EGX88865.1"/>
    </source>
</evidence>
<accession>G3JSL9</accession>
<dbReference type="PANTHER" id="PTHR12965">
    <property type="entry name" value="VACUOLAR PROTEIN SORTING 54"/>
    <property type="match status" value="1"/>
</dbReference>
<dbReference type="PANTHER" id="PTHR12965:SF0">
    <property type="entry name" value="VACUOLAR PROTEIN SORTING-ASSOCIATED PROTEIN 54"/>
    <property type="match status" value="1"/>
</dbReference>
<feature type="region of interest" description="Disordered" evidence="7">
    <location>
        <begin position="515"/>
        <end position="543"/>
    </location>
</feature>
<feature type="region of interest" description="Disordered" evidence="7">
    <location>
        <begin position="129"/>
        <end position="191"/>
    </location>
</feature>
<evidence type="ECO:0000313" key="10">
    <source>
        <dbReference type="Proteomes" id="UP000001610"/>
    </source>
</evidence>
<dbReference type="Pfam" id="PF07928">
    <property type="entry name" value="Vps54"/>
    <property type="match status" value="1"/>
</dbReference>
<dbReference type="STRING" id="983644.G3JSL9"/>
<dbReference type="OMA" id="QWSKAFE"/>
<evidence type="ECO:0000256" key="3">
    <source>
        <dbReference type="ARBA" id="ARBA00022448"/>
    </source>
</evidence>
<comment type="similarity">
    <text evidence="2">Belongs to the VPS54 family.</text>
</comment>
<dbReference type="GO" id="GO:0006896">
    <property type="term" value="P:Golgi to vacuole transport"/>
    <property type="evidence" value="ECO:0007669"/>
    <property type="project" value="TreeGrafter"/>
</dbReference>
<evidence type="ECO:0000256" key="4">
    <source>
        <dbReference type="ARBA" id="ARBA00022927"/>
    </source>
</evidence>
<feature type="domain" description="Vacuolar protein sorting-associated protein 54 C-terminal" evidence="8">
    <location>
        <begin position="793"/>
        <end position="923"/>
    </location>
</feature>
<evidence type="ECO:0000256" key="7">
    <source>
        <dbReference type="SAM" id="MobiDB-lite"/>
    </source>
</evidence>
<feature type="compositionally biased region" description="Low complexity" evidence="7">
    <location>
        <begin position="149"/>
        <end position="162"/>
    </location>
</feature>
<evidence type="ECO:0000256" key="5">
    <source>
        <dbReference type="ARBA" id="ARBA00023034"/>
    </source>
</evidence>
<evidence type="ECO:0000256" key="1">
    <source>
        <dbReference type="ARBA" id="ARBA00004601"/>
    </source>
</evidence>
<feature type="compositionally biased region" description="Low complexity" evidence="7">
    <location>
        <begin position="170"/>
        <end position="191"/>
    </location>
</feature>
<feature type="region of interest" description="Disordered" evidence="7">
    <location>
        <begin position="37"/>
        <end position="81"/>
    </location>
</feature>
<dbReference type="GO" id="GO:0005829">
    <property type="term" value="C:cytosol"/>
    <property type="evidence" value="ECO:0007669"/>
    <property type="project" value="GOC"/>
</dbReference>
<feature type="compositionally biased region" description="Polar residues" evidence="7">
    <location>
        <begin position="37"/>
        <end position="49"/>
    </location>
</feature>
<dbReference type="eggNOG" id="KOG2115">
    <property type="taxonomic scope" value="Eukaryota"/>
</dbReference>
<dbReference type="Proteomes" id="UP000001610">
    <property type="component" value="Unassembled WGS sequence"/>
</dbReference>
<dbReference type="InterPro" id="IPR012501">
    <property type="entry name" value="Vps54_C"/>
</dbReference>
<proteinExistence type="inferred from homology"/>
<dbReference type="InterPro" id="IPR039745">
    <property type="entry name" value="Vps54"/>
</dbReference>
<dbReference type="VEuPathDB" id="FungiDB:CCM_08911"/>
<organism evidence="9 10">
    <name type="scientific">Cordyceps militaris (strain CM01)</name>
    <name type="common">Caterpillar fungus</name>
    <dbReference type="NCBI Taxonomy" id="983644"/>
    <lineage>
        <taxon>Eukaryota</taxon>
        <taxon>Fungi</taxon>
        <taxon>Dikarya</taxon>
        <taxon>Ascomycota</taxon>
        <taxon>Pezizomycotina</taxon>
        <taxon>Sordariomycetes</taxon>
        <taxon>Hypocreomycetidae</taxon>
        <taxon>Hypocreales</taxon>
        <taxon>Cordycipitaceae</taxon>
        <taxon>Cordyceps</taxon>
    </lineage>
</organism>
<dbReference type="EMBL" id="JH126405">
    <property type="protein sequence ID" value="EGX88865.1"/>
    <property type="molecule type" value="Genomic_DNA"/>
</dbReference>
<evidence type="ECO:0000256" key="2">
    <source>
        <dbReference type="ARBA" id="ARBA00009150"/>
    </source>
</evidence>
<dbReference type="FunCoup" id="G3JSL9">
    <property type="interactions" value="415"/>
</dbReference>
<dbReference type="GO" id="GO:0019905">
    <property type="term" value="F:syntaxin binding"/>
    <property type="evidence" value="ECO:0007669"/>
    <property type="project" value="TreeGrafter"/>
</dbReference>
<comment type="subcellular location">
    <subcellularLocation>
        <location evidence="1">Golgi apparatus</location>
        <location evidence="1">trans-Golgi network</location>
    </subcellularLocation>
</comment>
<dbReference type="GO" id="GO:0000938">
    <property type="term" value="C:GARP complex"/>
    <property type="evidence" value="ECO:0007669"/>
    <property type="project" value="InterPro"/>
</dbReference>
<keyword evidence="3" id="KW-0813">Transport</keyword>
<dbReference type="GeneID" id="18170916"/>
<dbReference type="HOGENOM" id="CLU_003094_1_0_1"/>
<dbReference type="OrthoDB" id="10259024at2759"/>
<keyword evidence="5" id="KW-0333">Golgi apparatus</keyword>
<dbReference type="GO" id="GO:0042147">
    <property type="term" value="P:retrograde transport, endosome to Golgi"/>
    <property type="evidence" value="ECO:0007669"/>
    <property type="project" value="InterPro"/>
</dbReference>
<name>G3JSL9_CORMM</name>
<reference evidence="9 10" key="1">
    <citation type="journal article" date="2011" name="Genome Biol.">
        <title>Genome sequence of the insect pathogenic fungus Cordyceps militaris, a valued traditional Chinese medicine.</title>
        <authorList>
            <person name="Zheng P."/>
            <person name="Xia Y."/>
            <person name="Xiao G."/>
            <person name="Xiong C."/>
            <person name="Hu X."/>
            <person name="Zhang S."/>
            <person name="Zheng H."/>
            <person name="Huang Y."/>
            <person name="Zhou Y."/>
            <person name="Wang S."/>
            <person name="Zhao G.P."/>
            <person name="Liu X."/>
            <person name="St Leger R.J."/>
            <person name="Wang C."/>
        </authorList>
    </citation>
    <scope>NUCLEOTIDE SEQUENCE [LARGE SCALE GENOMIC DNA]</scope>
    <source>
        <strain evidence="9 10">CM01</strain>
    </source>
</reference>
<feature type="compositionally biased region" description="Polar residues" evidence="7">
    <location>
        <begin position="533"/>
        <end position="543"/>
    </location>
</feature>
<feature type="region of interest" description="Disordered" evidence="7">
    <location>
        <begin position="1"/>
        <end position="22"/>
    </location>
</feature>
<evidence type="ECO:0000259" key="8">
    <source>
        <dbReference type="Pfam" id="PF07928"/>
    </source>
</evidence>
<dbReference type="KEGG" id="cmt:CCM_08911"/>
<dbReference type="InParanoid" id="G3JSL9"/>